<dbReference type="Proteomes" id="UP000187455">
    <property type="component" value="Unassembled WGS sequence"/>
</dbReference>
<organism evidence="2 3">
    <name type="scientific">Smittium mucronatum</name>
    <dbReference type="NCBI Taxonomy" id="133383"/>
    <lineage>
        <taxon>Eukaryota</taxon>
        <taxon>Fungi</taxon>
        <taxon>Fungi incertae sedis</taxon>
        <taxon>Zoopagomycota</taxon>
        <taxon>Kickxellomycotina</taxon>
        <taxon>Harpellomycetes</taxon>
        <taxon>Harpellales</taxon>
        <taxon>Legeriomycetaceae</taxon>
        <taxon>Smittium</taxon>
    </lineage>
</organism>
<keyword evidence="3" id="KW-1185">Reference proteome</keyword>
<protein>
    <submittedName>
        <fullName evidence="2">Uncharacterized protein</fullName>
    </submittedName>
</protein>
<dbReference type="EMBL" id="LSSL01007718">
    <property type="protein sequence ID" value="OLY77715.1"/>
    <property type="molecule type" value="Genomic_DNA"/>
</dbReference>
<name>A0A1R0GLF5_9FUNG</name>
<proteinExistence type="predicted"/>
<accession>A0A1R0GLF5</accession>
<reference evidence="2 3" key="1">
    <citation type="journal article" date="2016" name="Mol. Biol. Evol.">
        <title>Genome-Wide Survey of Gut Fungi (Harpellales) Reveals the First Horizontally Transferred Ubiquitin Gene from a Mosquito Host.</title>
        <authorList>
            <person name="Wang Y."/>
            <person name="White M.M."/>
            <person name="Kvist S."/>
            <person name="Moncalvo J.M."/>
        </authorList>
    </citation>
    <scope>NUCLEOTIDE SEQUENCE [LARGE SCALE GENOMIC DNA]</scope>
    <source>
        <strain evidence="2 3">ALG-7-W6</strain>
    </source>
</reference>
<dbReference type="AlphaFoldDB" id="A0A1R0GLF5"/>
<gene>
    <name evidence="2" type="ORF">AYI68_g8252</name>
</gene>
<evidence type="ECO:0000256" key="1">
    <source>
        <dbReference type="SAM" id="MobiDB-lite"/>
    </source>
</evidence>
<sequence length="80" mass="8937">MNLFETVDLSHMGAPKSEIPCRVLYYSWLGIVKTAHSDSEDSDSRGGPSRNRRNRKFSTAETQSSAQESHVDQSHVWVGA</sequence>
<feature type="compositionally biased region" description="Basic and acidic residues" evidence="1">
    <location>
        <begin position="35"/>
        <end position="44"/>
    </location>
</feature>
<comment type="caution">
    <text evidence="2">The sequence shown here is derived from an EMBL/GenBank/DDBJ whole genome shotgun (WGS) entry which is preliminary data.</text>
</comment>
<evidence type="ECO:0000313" key="3">
    <source>
        <dbReference type="Proteomes" id="UP000187455"/>
    </source>
</evidence>
<evidence type="ECO:0000313" key="2">
    <source>
        <dbReference type="EMBL" id="OLY77715.1"/>
    </source>
</evidence>
<feature type="compositionally biased region" description="Polar residues" evidence="1">
    <location>
        <begin position="57"/>
        <end position="68"/>
    </location>
</feature>
<feature type="region of interest" description="Disordered" evidence="1">
    <location>
        <begin position="35"/>
        <end position="80"/>
    </location>
</feature>